<feature type="non-terminal residue" evidence="1">
    <location>
        <position position="1"/>
    </location>
</feature>
<accession>X0X7F8</accession>
<comment type="caution">
    <text evidence="1">The sequence shown here is derived from an EMBL/GenBank/DDBJ whole genome shotgun (WGS) entry which is preliminary data.</text>
</comment>
<organism evidence="1">
    <name type="scientific">marine sediment metagenome</name>
    <dbReference type="NCBI Taxonomy" id="412755"/>
    <lineage>
        <taxon>unclassified sequences</taxon>
        <taxon>metagenomes</taxon>
        <taxon>ecological metagenomes</taxon>
    </lineage>
</organism>
<evidence type="ECO:0000313" key="1">
    <source>
        <dbReference type="EMBL" id="GAG32573.1"/>
    </source>
</evidence>
<proteinExistence type="predicted"/>
<sequence length="85" mass="8850">LRTRVSAVTVGGVAVDSADLAPLAGLVGVLLGKATTDALRDADSPDLLETSIKRKEREKAGAGFKWAADQIRHWQLRAGLGLGNG</sequence>
<name>X0X7F8_9ZZZZ</name>
<dbReference type="EMBL" id="BARS01041471">
    <property type="protein sequence ID" value="GAG32573.1"/>
    <property type="molecule type" value="Genomic_DNA"/>
</dbReference>
<gene>
    <name evidence="1" type="ORF">S01H1_63064</name>
</gene>
<protein>
    <submittedName>
        <fullName evidence="1">Uncharacterized protein</fullName>
    </submittedName>
</protein>
<dbReference type="AlphaFoldDB" id="X0X7F8"/>
<reference evidence="1" key="1">
    <citation type="journal article" date="2014" name="Front. Microbiol.">
        <title>High frequency of phylogenetically diverse reductive dehalogenase-homologous genes in deep subseafloor sedimentary metagenomes.</title>
        <authorList>
            <person name="Kawai M."/>
            <person name="Futagami T."/>
            <person name="Toyoda A."/>
            <person name="Takaki Y."/>
            <person name="Nishi S."/>
            <person name="Hori S."/>
            <person name="Arai W."/>
            <person name="Tsubouchi T."/>
            <person name="Morono Y."/>
            <person name="Uchiyama I."/>
            <person name="Ito T."/>
            <person name="Fujiyama A."/>
            <person name="Inagaki F."/>
            <person name="Takami H."/>
        </authorList>
    </citation>
    <scope>NUCLEOTIDE SEQUENCE</scope>
    <source>
        <strain evidence="1">Expedition CK06-06</strain>
    </source>
</reference>